<dbReference type="InterPro" id="IPR017853">
    <property type="entry name" value="GH"/>
</dbReference>
<feature type="domain" description="Glycoside hydrolase family 29 N-terminal" evidence="7">
    <location>
        <begin position="3"/>
        <end position="150"/>
    </location>
</feature>
<dbReference type="EC" id="3.2.1.51" evidence="3"/>
<keyword evidence="4" id="KW-0732">Signal</keyword>
<dbReference type="GO" id="GO:0016139">
    <property type="term" value="P:glycoside catabolic process"/>
    <property type="evidence" value="ECO:0007669"/>
    <property type="project" value="TreeGrafter"/>
</dbReference>
<dbReference type="GO" id="GO:0004560">
    <property type="term" value="F:alpha-L-fucosidase activity"/>
    <property type="evidence" value="ECO:0007669"/>
    <property type="project" value="UniProtKB-EC"/>
</dbReference>
<feature type="non-terminal residue" evidence="8">
    <location>
        <position position="1"/>
    </location>
</feature>
<evidence type="ECO:0000256" key="4">
    <source>
        <dbReference type="ARBA" id="ARBA00022729"/>
    </source>
</evidence>
<dbReference type="InterPro" id="IPR057739">
    <property type="entry name" value="Glyco_hydro_29_N"/>
</dbReference>
<evidence type="ECO:0000313" key="8">
    <source>
        <dbReference type="EMBL" id="EKC44099.1"/>
    </source>
</evidence>
<dbReference type="InterPro" id="IPR000933">
    <property type="entry name" value="Glyco_hydro_29"/>
</dbReference>
<organism evidence="8">
    <name type="scientific">human gut metagenome</name>
    <dbReference type="NCBI Taxonomy" id="408170"/>
    <lineage>
        <taxon>unclassified sequences</taxon>
        <taxon>metagenomes</taxon>
        <taxon>organismal metagenomes</taxon>
    </lineage>
</organism>
<proteinExistence type="inferred from homology"/>
<protein>
    <recommendedName>
        <fullName evidence="3">alpha-L-fucosidase</fullName>
        <ecNumber evidence="3">3.2.1.51</ecNumber>
    </recommendedName>
</protein>
<reference evidence="8" key="1">
    <citation type="journal article" date="2013" name="Environ. Microbiol.">
        <title>Microbiota from the distal guts of lean and obese adolescents exhibit partial functional redundancy besides clear differences in community structure.</title>
        <authorList>
            <person name="Ferrer M."/>
            <person name="Ruiz A."/>
            <person name="Lanza F."/>
            <person name="Haange S.B."/>
            <person name="Oberbach A."/>
            <person name="Till H."/>
            <person name="Bargiela R."/>
            <person name="Campoy C."/>
            <person name="Segura M.T."/>
            <person name="Richter M."/>
            <person name="von Bergen M."/>
            <person name="Seifert J."/>
            <person name="Suarez A."/>
        </authorList>
    </citation>
    <scope>NUCLEOTIDE SEQUENCE</scope>
</reference>
<dbReference type="GO" id="GO:0006004">
    <property type="term" value="P:fucose metabolic process"/>
    <property type="evidence" value="ECO:0007669"/>
    <property type="project" value="InterPro"/>
</dbReference>
<dbReference type="InterPro" id="IPR016286">
    <property type="entry name" value="FUC_metazoa-typ"/>
</dbReference>
<evidence type="ECO:0000256" key="3">
    <source>
        <dbReference type="ARBA" id="ARBA00012662"/>
    </source>
</evidence>
<keyword evidence="6 8" id="KW-0326">Glycosidase</keyword>
<dbReference type="Gene3D" id="3.20.20.80">
    <property type="entry name" value="Glycosidases"/>
    <property type="match status" value="1"/>
</dbReference>
<dbReference type="SMART" id="SM00812">
    <property type="entry name" value="Alpha_L_fucos"/>
    <property type="match status" value="1"/>
</dbReference>
<evidence type="ECO:0000256" key="2">
    <source>
        <dbReference type="ARBA" id="ARBA00007951"/>
    </source>
</evidence>
<evidence type="ECO:0000256" key="1">
    <source>
        <dbReference type="ARBA" id="ARBA00004071"/>
    </source>
</evidence>
<dbReference type="PRINTS" id="PR00741">
    <property type="entry name" value="GLHYDRLASE29"/>
</dbReference>
<sequence>RPWNSMEIGAHRDLVGEYVNALRKTDLKVGCYFSLREWDNPLYNRETMDLFYERHFFPQLKDLVNNYKPDLIWADGPDSMNDKIWQVERTLSWLYSESPVKDSIVVNDRWANNTGRKHGDYYTREYSNTNSTYNKPWEECRGIGFSFGFNLE</sequence>
<dbReference type="PANTHER" id="PTHR10030:SF37">
    <property type="entry name" value="ALPHA-L-FUCOSIDASE-RELATED"/>
    <property type="match status" value="1"/>
</dbReference>
<dbReference type="PANTHER" id="PTHR10030">
    <property type="entry name" value="ALPHA-L-FUCOSIDASE"/>
    <property type="match status" value="1"/>
</dbReference>
<name>K1RKN9_9ZZZZ</name>
<gene>
    <name evidence="8" type="ORF">LEA_20816</name>
</gene>
<dbReference type="AlphaFoldDB" id="K1RKN9"/>
<evidence type="ECO:0000256" key="5">
    <source>
        <dbReference type="ARBA" id="ARBA00022801"/>
    </source>
</evidence>
<comment type="function">
    <text evidence="1">Alpha-L-fucosidase is responsible for hydrolyzing the alpha-1,6-linked fucose joined to the reducing-end N-acetylglucosamine of the carbohydrate moieties of glycoproteins.</text>
</comment>
<dbReference type="SUPFAM" id="SSF51445">
    <property type="entry name" value="(Trans)glycosidases"/>
    <property type="match status" value="1"/>
</dbReference>
<accession>K1RKN9</accession>
<evidence type="ECO:0000256" key="6">
    <source>
        <dbReference type="ARBA" id="ARBA00023295"/>
    </source>
</evidence>
<evidence type="ECO:0000259" key="7">
    <source>
        <dbReference type="Pfam" id="PF01120"/>
    </source>
</evidence>
<keyword evidence="5 8" id="KW-0378">Hydrolase</keyword>
<comment type="caution">
    <text evidence="8">The sequence shown here is derived from an EMBL/GenBank/DDBJ whole genome shotgun (WGS) entry which is preliminary data.</text>
</comment>
<dbReference type="Pfam" id="PF01120">
    <property type="entry name" value="Alpha_L_fucos"/>
    <property type="match status" value="1"/>
</dbReference>
<comment type="similarity">
    <text evidence="2">Belongs to the glycosyl hydrolase 29 family.</text>
</comment>
<dbReference type="GO" id="GO:0005764">
    <property type="term" value="C:lysosome"/>
    <property type="evidence" value="ECO:0007669"/>
    <property type="project" value="TreeGrafter"/>
</dbReference>
<dbReference type="EMBL" id="AJWY01014320">
    <property type="protein sequence ID" value="EKC44099.1"/>
    <property type="molecule type" value="Genomic_DNA"/>
</dbReference>